<gene>
    <name evidence="2" type="ORF">MGAL_10B087758</name>
</gene>
<feature type="compositionally biased region" description="Polar residues" evidence="1">
    <location>
        <begin position="316"/>
        <end position="326"/>
    </location>
</feature>
<dbReference type="OrthoDB" id="10410544at2759"/>
<evidence type="ECO:0000313" key="2">
    <source>
        <dbReference type="EMBL" id="VDI21966.1"/>
    </source>
</evidence>
<dbReference type="Proteomes" id="UP000596742">
    <property type="component" value="Unassembled WGS sequence"/>
</dbReference>
<accession>A0A8B6DNK5</accession>
<protein>
    <submittedName>
        <fullName evidence="2">Uncharacterized protein</fullName>
    </submittedName>
</protein>
<evidence type="ECO:0000313" key="3">
    <source>
        <dbReference type="Proteomes" id="UP000596742"/>
    </source>
</evidence>
<reference evidence="2" key="1">
    <citation type="submission" date="2018-11" db="EMBL/GenBank/DDBJ databases">
        <authorList>
            <person name="Alioto T."/>
            <person name="Alioto T."/>
        </authorList>
    </citation>
    <scope>NUCLEOTIDE SEQUENCE</scope>
</reference>
<dbReference type="EMBL" id="UYJE01003738">
    <property type="protein sequence ID" value="VDI21966.1"/>
    <property type="molecule type" value="Genomic_DNA"/>
</dbReference>
<feature type="region of interest" description="Disordered" evidence="1">
    <location>
        <begin position="308"/>
        <end position="340"/>
    </location>
</feature>
<feature type="compositionally biased region" description="Basic and acidic residues" evidence="1">
    <location>
        <begin position="327"/>
        <end position="337"/>
    </location>
</feature>
<sequence length="451" mass="51238">MTSPLKEILSGTFLSFTAKNLGHQWKGFFTRLNFESHHFVHWETDNLKFSDEPIIIGLKEWIKRPLAKNLLSYRNIEEIKDWLVLILNLECGRKDISDDIQKNYKDMDEIIEMLTEKVTTDRPSLFGALEIDWKSIEDNLPTGESLKKRTGACLNTWFTEQQVKYWKYQELLLALRDSNLDSGANSIIERFGLKELKDARNYFEAAKQEALPLGKEKDSHLYANTSFVGSSDSSRDICLNVNATVKLSIVQSQGKQHVVLEHTKGGNIEIPVGIPKDASVDQFTAKKDIDGNIEIPVGIPKVASADQFSKRKDNDTNQQILIQQSPSDKELSTKSDDVGYMTNKRPLEEAIVENGECKKKVKASRKEKITVPIKTVIQMNSDAKMNRGLEYLNLCTKSGLYNLSKKKIPHFGTLFGIQSHLSKLISSSSETEEDMEIVHFDNIEREGKHLL</sequence>
<evidence type="ECO:0000256" key="1">
    <source>
        <dbReference type="SAM" id="MobiDB-lite"/>
    </source>
</evidence>
<organism evidence="2 3">
    <name type="scientific">Mytilus galloprovincialis</name>
    <name type="common">Mediterranean mussel</name>
    <dbReference type="NCBI Taxonomy" id="29158"/>
    <lineage>
        <taxon>Eukaryota</taxon>
        <taxon>Metazoa</taxon>
        <taxon>Spiralia</taxon>
        <taxon>Lophotrochozoa</taxon>
        <taxon>Mollusca</taxon>
        <taxon>Bivalvia</taxon>
        <taxon>Autobranchia</taxon>
        <taxon>Pteriomorphia</taxon>
        <taxon>Mytilida</taxon>
        <taxon>Mytiloidea</taxon>
        <taxon>Mytilidae</taxon>
        <taxon>Mytilinae</taxon>
        <taxon>Mytilus</taxon>
    </lineage>
</organism>
<proteinExistence type="predicted"/>
<name>A0A8B6DNK5_MYTGA</name>
<dbReference type="AlphaFoldDB" id="A0A8B6DNK5"/>
<keyword evidence="3" id="KW-1185">Reference proteome</keyword>
<comment type="caution">
    <text evidence="2">The sequence shown here is derived from an EMBL/GenBank/DDBJ whole genome shotgun (WGS) entry which is preliminary data.</text>
</comment>